<feature type="compositionally biased region" description="Low complexity" evidence="1">
    <location>
        <begin position="65"/>
        <end position="78"/>
    </location>
</feature>
<evidence type="ECO:0000313" key="3">
    <source>
        <dbReference type="Proteomes" id="UP000007842"/>
    </source>
</evidence>
<sequence>MHPAGERLHVQRLRVLPVDPVAHPAQLGEVTQPLRRNGVGRGRAVVSHAGILPSRLPARPPGPPAAGAAPASRLDPAL</sequence>
<dbReference type="KEGG" id="scy:SCATT_p02750"/>
<feature type="region of interest" description="Disordered" evidence="1">
    <location>
        <begin position="50"/>
        <end position="78"/>
    </location>
</feature>
<reference evidence="3" key="1">
    <citation type="submission" date="2011-12" db="EMBL/GenBank/DDBJ databases">
        <title>Complete genome sequence of Streptomyces cattleya strain DSM 46488.</title>
        <authorList>
            <person name="Ou H.-Y."/>
            <person name="Li P."/>
            <person name="Zhao C."/>
            <person name="O'Hagan D."/>
            <person name="Deng Z."/>
        </authorList>
    </citation>
    <scope>NUCLEOTIDE SEQUENCE [LARGE SCALE GENOMIC DNA]</scope>
    <source>
        <strain evidence="3">ATCC 35852 / DSM 46488 / JCM 4925 / NBRC 14057 / NRRL 8057</strain>
        <plasmid evidence="3">Plasmid pSCATT</plasmid>
    </source>
</reference>
<geneLocation type="plasmid" evidence="2 3">
    <name>pSCATT</name>
</geneLocation>
<accession>G8XF17</accession>
<evidence type="ECO:0000313" key="2">
    <source>
        <dbReference type="EMBL" id="AEW98468.1"/>
    </source>
</evidence>
<protein>
    <submittedName>
        <fullName evidence="2">Uncharacterized protein</fullName>
    </submittedName>
</protein>
<evidence type="ECO:0000256" key="1">
    <source>
        <dbReference type="SAM" id="MobiDB-lite"/>
    </source>
</evidence>
<name>G8XF17_STREN</name>
<organism evidence="2 3">
    <name type="scientific">Streptantibioticus cattleyicolor (strain ATCC 35852 / DSM 46488 / JCM 4925 / NBRC 14057 / NRRL 8057)</name>
    <name type="common">Streptomyces cattleya</name>
    <dbReference type="NCBI Taxonomy" id="1003195"/>
    <lineage>
        <taxon>Bacteria</taxon>
        <taxon>Bacillati</taxon>
        <taxon>Actinomycetota</taxon>
        <taxon>Actinomycetes</taxon>
        <taxon>Kitasatosporales</taxon>
        <taxon>Streptomycetaceae</taxon>
        <taxon>Streptantibioticus</taxon>
    </lineage>
</organism>
<dbReference type="AlphaFoldDB" id="G8XF17"/>
<proteinExistence type="predicted"/>
<keyword evidence="3" id="KW-1185">Reference proteome</keyword>
<dbReference type="HOGENOM" id="CLU_2620439_0_0_11"/>
<dbReference type="EMBL" id="CP003229">
    <property type="protein sequence ID" value="AEW98468.1"/>
    <property type="molecule type" value="Genomic_DNA"/>
</dbReference>
<dbReference type="Proteomes" id="UP000007842">
    <property type="component" value="Plasmid pSCATT"/>
</dbReference>
<gene>
    <name evidence="2" type="ordered locus">SCATT_p02750</name>
</gene>
<keyword evidence="2" id="KW-0614">Plasmid</keyword>